<dbReference type="AlphaFoldDB" id="A0A927I337"/>
<proteinExistence type="predicted"/>
<dbReference type="PANTHER" id="PTHR32063">
    <property type="match status" value="1"/>
</dbReference>
<dbReference type="PANTHER" id="PTHR32063:SF24">
    <property type="entry name" value="CATION EFFLUX SYSTEM (ACRB_ACRD_ACRF FAMILY)"/>
    <property type="match status" value="1"/>
</dbReference>
<dbReference type="EMBL" id="JACXWY010000035">
    <property type="protein sequence ID" value="MBD3849357.1"/>
    <property type="molecule type" value="Genomic_DNA"/>
</dbReference>
<dbReference type="Pfam" id="PF00873">
    <property type="entry name" value="ACR_tran"/>
    <property type="match status" value="1"/>
</dbReference>
<keyword evidence="3" id="KW-1185">Reference proteome</keyword>
<dbReference type="Gene3D" id="1.20.1640.10">
    <property type="entry name" value="Multidrug efflux transporter AcrB transmembrane domain"/>
    <property type="match status" value="1"/>
</dbReference>
<evidence type="ECO:0000256" key="1">
    <source>
        <dbReference type="SAM" id="Phobius"/>
    </source>
</evidence>
<accession>A0A927I337</accession>
<keyword evidence="1" id="KW-0472">Membrane</keyword>
<reference evidence="2" key="1">
    <citation type="submission" date="2020-09" db="EMBL/GenBank/DDBJ databases">
        <title>Bosea spartocytisi sp. nov. a root nodule endophyte of Spartocytisus supranubius in the high mountain ecosystem fo the Teide National Park (Canary Islands, Spain).</title>
        <authorList>
            <person name="Pulido-Suarez L."/>
            <person name="Peix A."/>
            <person name="Igual J.M."/>
            <person name="Socas-Perez N."/>
            <person name="Velazquez E."/>
            <person name="Flores-Felix J.D."/>
            <person name="Leon-Barrios M."/>
        </authorList>
    </citation>
    <scope>NUCLEOTIDE SEQUENCE</scope>
    <source>
        <strain evidence="2">SSUT16</strain>
    </source>
</reference>
<evidence type="ECO:0000313" key="3">
    <source>
        <dbReference type="Proteomes" id="UP000619295"/>
    </source>
</evidence>
<dbReference type="GO" id="GO:0005886">
    <property type="term" value="C:plasma membrane"/>
    <property type="evidence" value="ECO:0007669"/>
    <property type="project" value="TreeGrafter"/>
</dbReference>
<evidence type="ECO:0000313" key="2">
    <source>
        <dbReference type="EMBL" id="MBD3849357.1"/>
    </source>
</evidence>
<sequence>MTRRILEWTTGRPATVMIIALLIAGLGIWSFVNLQIDVIPDITGVQVQINTTVPALAPEEIERLVTLPIERSMGGQPCPSSDDLRLISGLRKGGSGSSGFKAMRLAGGAASVLSGWSGA</sequence>
<name>A0A927I337_9HYPH</name>
<comment type="caution">
    <text evidence="2">The sequence shown here is derived from an EMBL/GenBank/DDBJ whole genome shotgun (WGS) entry which is preliminary data.</text>
</comment>
<feature type="transmembrane region" description="Helical" evidence="1">
    <location>
        <begin position="12"/>
        <end position="32"/>
    </location>
</feature>
<keyword evidence="1" id="KW-0812">Transmembrane</keyword>
<keyword evidence="1" id="KW-1133">Transmembrane helix</keyword>
<gene>
    <name evidence="2" type="ORF">IED13_26950</name>
</gene>
<organism evidence="2 3">
    <name type="scientific">Bosea spartocytisi</name>
    <dbReference type="NCBI Taxonomy" id="2773451"/>
    <lineage>
        <taxon>Bacteria</taxon>
        <taxon>Pseudomonadati</taxon>
        <taxon>Pseudomonadota</taxon>
        <taxon>Alphaproteobacteria</taxon>
        <taxon>Hyphomicrobiales</taxon>
        <taxon>Boseaceae</taxon>
        <taxon>Bosea</taxon>
    </lineage>
</organism>
<dbReference type="RefSeq" id="WP_191125978.1">
    <property type="nucleotide sequence ID" value="NZ_JACXWY010000035.1"/>
</dbReference>
<dbReference type="InterPro" id="IPR001036">
    <property type="entry name" value="Acrflvin-R"/>
</dbReference>
<dbReference type="SUPFAM" id="SSF82693">
    <property type="entry name" value="Multidrug efflux transporter AcrB pore domain, PN1, PN2, PC1 and PC2 subdomains"/>
    <property type="match status" value="1"/>
</dbReference>
<dbReference type="GO" id="GO:0042910">
    <property type="term" value="F:xenobiotic transmembrane transporter activity"/>
    <property type="evidence" value="ECO:0007669"/>
    <property type="project" value="TreeGrafter"/>
</dbReference>
<protein>
    <submittedName>
        <fullName evidence="2">Efflux RND transporter permease subunit</fullName>
    </submittedName>
</protein>
<dbReference type="Gene3D" id="3.30.70.1430">
    <property type="entry name" value="Multidrug efflux transporter AcrB pore domain"/>
    <property type="match status" value="1"/>
</dbReference>
<dbReference type="Proteomes" id="UP000619295">
    <property type="component" value="Unassembled WGS sequence"/>
</dbReference>
<feature type="non-terminal residue" evidence="2">
    <location>
        <position position="119"/>
    </location>
</feature>